<reference evidence="1 2" key="1">
    <citation type="submission" date="2023-03" db="EMBL/GenBank/DDBJ databases">
        <title>Whole genome sequencing of Methanotrichaceae archaeon M04Ac.</title>
        <authorList>
            <person name="Khomyakova M.A."/>
            <person name="Merkel A.Y."/>
            <person name="Slobodkin A.I."/>
        </authorList>
    </citation>
    <scope>NUCLEOTIDE SEQUENCE [LARGE SCALE GENOMIC DNA]</scope>
    <source>
        <strain evidence="1 2">M04Ac</strain>
    </source>
</reference>
<evidence type="ECO:0000313" key="1">
    <source>
        <dbReference type="EMBL" id="MDF0592554.1"/>
    </source>
</evidence>
<sequence length="179" mass="18833">MTLAFIIAVILVLAASFILGFSLAATAFLVGWTVLMAFAFRFAETISEGNAAAKVAMTRVAAFTLGAAISIGGAPVVDQLVGGQPNLIIENNCYRNLEYTPLGISIHTGESKDLIIPPIVVEVEHLGDRIGVVGSHGPVVELPAMAGVEILIDDQRLQPGDSRRIDLGDGRVHILTVSC</sequence>
<dbReference type="EMBL" id="JARFPL010000006">
    <property type="protein sequence ID" value="MDF0592554.1"/>
    <property type="molecule type" value="Genomic_DNA"/>
</dbReference>
<evidence type="ECO:0000313" key="2">
    <source>
        <dbReference type="Proteomes" id="UP001215956"/>
    </source>
</evidence>
<accession>A0ABT5XCW1</accession>
<evidence type="ECO:0008006" key="3">
    <source>
        <dbReference type="Google" id="ProtNLM"/>
    </source>
</evidence>
<protein>
    <recommendedName>
        <fullName evidence="3">NfeD-like C-terminal domain-containing protein</fullName>
    </recommendedName>
</protein>
<gene>
    <name evidence="1" type="ORF">P0O24_03030</name>
</gene>
<proteinExistence type="predicted"/>
<dbReference type="RefSeq" id="WP_316968262.1">
    <property type="nucleotide sequence ID" value="NZ_JARFPL010000006.1"/>
</dbReference>
<dbReference type="Proteomes" id="UP001215956">
    <property type="component" value="Unassembled WGS sequence"/>
</dbReference>
<comment type="caution">
    <text evidence="1">The sequence shown here is derived from an EMBL/GenBank/DDBJ whole genome shotgun (WGS) entry which is preliminary data.</text>
</comment>
<organism evidence="1 2">
    <name type="scientific">Candidatus Methanocrinis alkalitolerans</name>
    <dbReference type="NCBI Taxonomy" id="3033395"/>
    <lineage>
        <taxon>Archaea</taxon>
        <taxon>Methanobacteriati</taxon>
        <taxon>Methanobacteriota</taxon>
        <taxon>Stenosarchaea group</taxon>
        <taxon>Methanomicrobia</taxon>
        <taxon>Methanotrichales</taxon>
        <taxon>Methanotrichaceae</taxon>
        <taxon>Methanocrinis</taxon>
    </lineage>
</organism>
<keyword evidence="2" id="KW-1185">Reference proteome</keyword>
<name>A0ABT5XCW1_9EURY</name>